<dbReference type="EMBL" id="CP007201">
    <property type="protein sequence ID" value="AHJ12773.1"/>
    <property type="molecule type" value="Genomic_DNA"/>
</dbReference>
<protein>
    <submittedName>
        <fullName evidence="1">Uncharacterized protein</fullName>
    </submittedName>
</protein>
<evidence type="ECO:0000313" key="2">
    <source>
        <dbReference type="Proteomes" id="UP000019322"/>
    </source>
</evidence>
<evidence type="ECO:0000313" key="1">
    <source>
        <dbReference type="EMBL" id="AHJ12773.1"/>
    </source>
</evidence>
<dbReference type="RefSeq" id="WP_025344647.1">
    <property type="nucleotide sequence ID" value="NZ_CP007201.1"/>
</dbReference>
<gene>
    <name evidence="1" type="ORF">SMUL_1513</name>
</gene>
<name>A0AA86DY38_SULMK</name>
<accession>A0AA86DY38</accession>
<organism evidence="1 2">
    <name type="scientific">Sulfurospirillum multivorans (strain DM 12446 / JCM 15788 / NBRC 109480)</name>
    <dbReference type="NCBI Taxonomy" id="1150621"/>
    <lineage>
        <taxon>Bacteria</taxon>
        <taxon>Pseudomonadati</taxon>
        <taxon>Campylobacterota</taxon>
        <taxon>Epsilonproteobacteria</taxon>
        <taxon>Campylobacterales</taxon>
        <taxon>Sulfurospirillaceae</taxon>
        <taxon>Sulfurospirillum</taxon>
    </lineage>
</organism>
<dbReference type="KEGG" id="smul:SMUL_1513"/>
<reference evidence="1 2" key="1">
    <citation type="journal article" date="2014" name="Environ. Microbiol.">
        <title>Insights into organohalide respiration and the versatile catabolism of Sulfurospirillum multivorans gained from comparative genomics and physiological studies.</title>
        <authorList>
            <person name="Goris T."/>
            <person name="Schubert T."/>
            <person name="Gadkari J."/>
            <person name="Wubet T."/>
            <person name="Tarkka M."/>
            <person name="Buscot F."/>
            <person name="Adrian L."/>
            <person name="Diekert G."/>
        </authorList>
    </citation>
    <scope>NUCLEOTIDE SEQUENCE [LARGE SCALE GENOMIC DNA]</scope>
    <source>
        <strain evidence="2">DM 12446 / JCM 15788 / NBRC 109480</strain>
    </source>
</reference>
<sequence>MGLYYKNLDEATRKYMLLEFEKGEFYKSERLNENKFEEWKKILHEGLEFHDDDWIAHQLQLKGLLKTHELRRKPNGGMTEVKVPSNAAQMLAEGEFNKFYLRGICSRAIESHDTHVRIYRGKEVASPRIESERKIGTTLEVVALLEELRKDTLIDSVLGLPAGPNSGLTAEIVFE</sequence>
<proteinExistence type="predicted"/>
<dbReference type="AlphaFoldDB" id="A0AA86DY38"/>
<dbReference type="Proteomes" id="UP000019322">
    <property type="component" value="Chromosome"/>
</dbReference>